<feature type="signal peptide" evidence="1">
    <location>
        <begin position="1"/>
        <end position="25"/>
    </location>
</feature>
<keyword evidence="3" id="KW-1185">Reference proteome</keyword>
<evidence type="ECO:0000313" key="3">
    <source>
        <dbReference type="Proteomes" id="UP001379533"/>
    </source>
</evidence>
<sequence>MKHAPSLRMALGGVAVGAAATLAIATGCSKDSEAAPANKTVEKAPVEQVAAGNHIEGKNFKLDATPEGDCKAGATCVLVLRLEAAGGYHVNKEYPYKFKAADLAGIEFQGTDAAGKNVFSKNAGDFKIDGEKTATLRVKFKPSAKGNVTISGNYKMSVCSEKDCQIEAQDISASVPVK</sequence>
<accession>A0ABZ2KKJ0</accession>
<proteinExistence type="predicted"/>
<gene>
    <name evidence="2" type="ORF">LZC95_14995</name>
</gene>
<evidence type="ECO:0000313" key="2">
    <source>
        <dbReference type="EMBL" id="WXA98137.1"/>
    </source>
</evidence>
<protein>
    <submittedName>
        <fullName evidence="2">Uncharacterized protein</fullName>
    </submittedName>
</protein>
<dbReference type="EMBL" id="CP089982">
    <property type="protein sequence ID" value="WXA98137.1"/>
    <property type="molecule type" value="Genomic_DNA"/>
</dbReference>
<reference evidence="2 3" key="1">
    <citation type="submission" date="2021-12" db="EMBL/GenBank/DDBJ databases">
        <title>Discovery of the Pendulisporaceae a myxobacterial family with distinct sporulation behavior and unique specialized metabolism.</title>
        <authorList>
            <person name="Garcia R."/>
            <person name="Popoff A."/>
            <person name="Bader C.D."/>
            <person name="Loehr J."/>
            <person name="Walesch S."/>
            <person name="Walt C."/>
            <person name="Boldt J."/>
            <person name="Bunk B."/>
            <person name="Haeckl F.J.F.P.J."/>
            <person name="Gunesch A.P."/>
            <person name="Birkelbach J."/>
            <person name="Nuebel U."/>
            <person name="Pietschmann T."/>
            <person name="Bach T."/>
            <person name="Mueller R."/>
        </authorList>
    </citation>
    <scope>NUCLEOTIDE SEQUENCE [LARGE SCALE GENOMIC DNA]</scope>
    <source>
        <strain evidence="2 3">MSr12523</strain>
    </source>
</reference>
<dbReference type="RefSeq" id="WP_394848749.1">
    <property type="nucleotide sequence ID" value="NZ_CP089982.1"/>
</dbReference>
<feature type="chain" id="PRO_5047196449" evidence="1">
    <location>
        <begin position="26"/>
        <end position="178"/>
    </location>
</feature>
<keyword evidence="1" id="KW-0732">Signal</keyword>
<organism evidence="2 3">
    <name type="scientific">Pendulispora brunnea</name>
    <dbReference type="NCBI Taxonomy" id="2905690"/>
    <lineage>
        <taxon>Bacteria</taxon>
        <taxon>Pseudomonadati</taxon>
        <taxon>Myxococcota</taxon>
        <taxon>Myxococcia</taxon>
        <taxon>Myxococcales</taxon>
        <taxon>Sorangiineae</taxon>
        <taxon>Pendulisporaceae</taxon>
        <taxon>Pendulispora</taxon>
    </lineage>
</organism>
<dbReference type="Proteomes" id="UP001379533">
    <property type="component" value="Chromosome"/>
</dbReference>
<dbReference type="PROSITE" id="PS51257">
    <property type="entry name" value="PROKAR_LIPOPROTEIN"/>
    <property type="match status" value="1"/>
</dbReference>
<name>A0ABZ2KKJ0_9BACT</name>
<evidence type="ECO:0000256" key="1">
    <source>
        <dbReference type="SAM" id="SignalP"/>
    </source>
</evidence>